<reference evidence="1" key="1">
    <citation type="submission" date="2021-06" db="EMBL/GenBank/DDBJ databases">
        <authorList>
            <person name="Kallberg Y."/>
            <person name="Tangrot J."/>
            <person name="Rosling A."/>
        </authorList>
    </citation>
    <scope>NUCLEOTIDE SEQUENCE</scope>
    <source>
        <strain evidence="1">AU212A</strain>
    </source>
</reference>
<dbReference type="EMBL" id="CAJVPM010002605">
    <property type="protein sequence ID" value="CAG8489257.1"/>
    <property type="molecule type" value="Genomic_DNA"/>
</dbReference>
<sequence>MKDNAVQYVINGLKKLAAQESETKWPKDSLLVEAFKYYLNFLPESIMSSGINKSKTDQLAKRKFIPIKGTNSRFCLVKRLMKYLAIRLATKGNALLFLSKSRKVISVSAISAVVKHFAEHANLEGRFTAHSLRIRGATAAMKGGLSMEQIQTIGGWVSDAARLYMRAIETASLGISVAMGFGE</sequence>
<evidence type="ECO:0000313" key="1">
    <source>
        <dbReference type="EMBL" id="CAG8489257.1"/>
    </source>
</evidence>
<protein>
    <submittedName>
        <fullName evidence="1">8859_t:CDS:1</fullName>
    </submittedName>
</protein>
<evidence type="ECO:0000313" key="2">
    <source>
        <dbReference type="Proteomes" id="UP000789860"/>
    </source>
</evidence>
<organism evidence="1 2">
    <name type="scientific">Scutellospora calospora</name>
    <dbReference type="NCBI Taxonomy" id="85575"/>
    <lineage>
        <taxon>Eukaryota</taxon>
        <taxon>Fungi</taxon>
        <taxon>Fungi incertae sedis</taxon>
        <taxon>Mucoromycota</taxon>
        <taxon>Glomeromycotina</taxon>
        <taxon>Glomeromycetes</taxon>
        <taxon>Diversisporales</taxon>
        <taxon>Gigasporaceae</taxon>
        <taxon>Scutellospora</taxon>
    </lineage>
</organism>
<accession>A0ACA9KTI1</accession>
<comment type="caution">
    <text evidence="1">The sequence shown here is derived from an EMBL/GenBank/DDBJ whole genome shotgun (WGS) entry which is preliminary data.</text>
</comment>
<dbReference type="Proteomes" id="UP000789860">
    <property type="component" value="Unassembled WGS sequence"/>
</dbReference>
<gene>
    <name evidence="1" type="ORF">SCALOS_LOCUS2758</name>
</gene>
<keyword evidence="2" id="KW-1185">Reference proteome</keyword>
<name>A0ACA9KTI1_9GLOM</name>
<proteinExistence type="predicted"/>